<dbReference type="EMBL" id="MNCJ02000329">
    <property type="protein sequence ID" value="KAF5769254.1"/>
    <property type="molecule type" value="Genomic_DNA"/>
</dbReference>
<dbReference type="Proteomes" id="UP000215914">
    <property type="component" value="Unassembled WGS sequence"/>
</dbReference>
<keyword evidence="1" id="KW-0175">Coiled coil</keyword>
<feature type="coiled-coil region" evidence="1">
    <location>
        <begin position="457"/>
        <end position="484"/>
    </location>
</feature>
<evidence type="ECO:0000313" key="3">
    <source>
        <dbReference type="Proteomes" id="UP000215914"/>
    </source>
</evidence>
<reference evidence="2" key="2">
    <citation type="submission" date="2020-06" db="EMBL/GenBank/DDBJ databases">
        <title>Helianthus annuus Genome sequencing and assembly Release 2.</title>
        <authorList>
            <person name="Gouzy J."/>
            <person name="Langlade N."/>
            <person name="Munos S."/>
        </authorList>
    </citation>
    <scope>NUCLEOTIDE SEQUENCE</scope>
    <source>
        <tissue evidence="2">Leaves</tissue>
    </source>
</reference>
<dbReference type="AlphaFoldDB" id="A0A9K3H8M9"/>
<dbReference type="PANTHER" id="PTHR43941">
    <property type="entry name" value="STRUCTURAL MAINTENANCE OF CHROMOSOMES PROTEIN 2"/>
    <property type="match status" value="1"/>
</dbReference>
<reference evidence="2" key="1">
    <citation type="journal article" date="2017" name="Nature">
        <title>The sunflower genome provides insights into oil metabolism, flowering and Asterid evolution.</title>
        <authorList>
            <person name="Badouin H."/>
            <person name="Gouzy J."/>
            <person name="Grassa C.J."/>
            <person name="Murat F."/>
            <person name="Staton S.E."/>
            <person name="Cottret L."/>
            <person name="Lelandais-Briere C."/>
            <person name="Owens G.L."/>
            <person name="Carrere S."/>
            <person name="Mayjonade B."/>
            <person name="Legrand L."/>
            <person name="Gill N."/>
            <person name="Kane N.C."/>
            <person name="Bowers J.E."/>
            <person name="Hubner S."/>
            <person name="Bellec A."/>
            <person name="Berard A."/>
            <person name="Berges H."/>
            <person name="Blanchet N."/>
            <person name="Boniface M.C."/>
            <person name="Brunel D."/>
            <person name="Catrice O."/>
            <person name="Chaidir N."/>
            <person name="Claudel C."/>
            <person name="Donnadieu C."/>
            <person name="Faraut T."/>
            <person name="Fievet G."/>
            <person name="Helmstetter N."/>
            <person name="King M."/>
            <person name="Knapp S.J."/>
            <person name="Lai Z."/>
            <person name="Le Paslier M.C."/>
            <person name="Lippi Y."/>
            <person name="Lorenzon L."/>
            <person name="Mandel J.R."/>
            <person name="Marage G."/>
            <person name="Marchand G."/>
            <person name="Marquand E."/>
            <person name="Bret-Mestries E."/>
            <person name="Morien E."/>
            <person name="Nambeesan S."/>
            <person name="Nguyen T."/>
            <person name="Pegot-Espagnet P."/>
            <person name="Pouilly N."/>
            <person name="Raftis F."/>
            <person name="Sallet E."/>
            <person name="Schiex T."/>
            <person name="Thomas J."/>
            <person name="Vandecasteele C."/>
            <person name="Vares D."/>
            <person name="Vear F."/>
            <person name="Vautrin S."/>
            <person name="Crespi M."/>
            <person name="Mangin B."/>
            <person name="Burke J.M."/>
            <person name="Salse J."/>
            <person name="Munos S."/>
            <person name="Vincourt P."/>
            <person name="Rieseberg L.H."/>
            <person name="Langlade N.B."/>
        </authorList>
    </citation>
    <scope>NUCLEOTIDE SEQUENCE</scope>
    <source>
        <tissue evidence="2">Leaves</tissue>
    </source>
</reference>
<evidence type="ECO:0000313" key="2">
    <source>
        <dbReference type="EMBL" id="KAF5769254.1"/>
    </source>
</evidence>
<proteinExistence type="predicted"/>
<name>A0A9K3H8M9_HELAN</name>
<protein>
    <submittedName>
        <fullName evidence="2">Uncharacterized protein</fullName>
    </submittedName>
</protein>
<organism evidence="2 3">
    <name type="scientific">Helianthus annuus</name>
    <name type="common">Common sunflower</name>
    <dbReference type="NCBI Taxonomy" id="4232"/>
    <lineage>
        <taxon>Eukaryota</taxon>
        <taxon>Viridiplantae</taxon>
        <taxon>Streptophyta</taxon>
        <taxon>Embryophyta</taxon>
        <taxon>Tracheophyta</taxon>
        <taxon>Spermatophyta</taxon>
        <taxon>Magnoliopsida</taxon>
        <taxon>eudicotyledons</taxon>
        <taxon>Gunneridae</taxon>
        <taxon>Pentapetalae</taxon>
        <taxon>asterids</taxon>
        <taxon>campanulids</taxon>
        <taxon>Asterales</taxon>
        <taxon>Asteraceae</taxon>
        <taxon>Asteroideae</taxon>
        <taxon>Heliantheae alliance</taxon>
        <taxon>Heliantheae</taxon>
        <taxon>Helianthus</taxon>
    </lineage>
</organism>
<dbReference type="Gramene" id="mRNA:HanXRQr2_Chr14g0646121">
    <property type="protein sequence ID" value="mRNA:HanXRQr2_Chr14g0646121"/>
    <property type="gene ID" value="HanXRQr2_Chr14g0646121"/>
</dbReference>
<gene>
    <name evidence="2" type="ORF">HanXRQr2_Chr14g0646121</name>
</gene>
<feature type="coiled-coil region" evidence="1">
    <location>
        <begin position="383"/>
        <end position="410"/>
    </location>
</feature>
<keyword evidence="3" id="KW-1185">Reference proteome</keyword>
<comment type="caution">
    <text evidence="2">The sequence shown here is derived from an EMBL/GenBank/DDBJ whole genome shotgun (WGS) entry which is preliminary data.</text>
</comment>
<sequence>MLPPKGMNKWKTKFFYVKAVTITAKLQFRNVTGTIITENISIPKVETMDWFPRLRIIGWFKLDNRQLWVLQMMIGRLDRKARPVLREKNDDGLAVEAPFWRMFCPDFEGKIDIVRCGVGEEGWNRTIISNFWMPDEAALKACCRGQRTSWSRGGPAATGVPKETALKFGDKRQRKKKTHEAVSVPPLVPEAASILRTHLRKYEDYVVCLTPLRVWVFQVLLRVRVDRLRALNLLMIRNRMQLPLLQVGKRLLRLGKPGRLWSKAKACGLNWQGSCGSASNSTGVLIELDYYYRSYAEERSFDFHRPPWNVFQGDDVLNDPSACREILRGLGTPVETARARGLSRQNLQGQLASMLVGSSIIANAIMEDYNVLARREEETIRLRVEAEAMVKAAREGVEQLEREKAAFEKLKQTERWAASTGLEQVRTLAKLLSDECKLWKESYARENEKLFRVHQELNNLKAVNAALVKEKAAAEAVAKEAETRGVTALKEAEARVAKVLVDADADADHTKLNKVVEELKAEVQSRVTTLEEVSSRTTEAEAWALQAEEVRDGLTTSLGLVTEGHEWMRLHSIGHIVETILDAPENATTVAEIYERARQAGFKAGYKKCLSDVNPFITGRFTDERSGFHGVDTEAAYDAAVDAYNKLSIPALDDIEKCLGAEDYVDRLRMLFDPPEEEEGTGGATDDAGTSGVKADYVGPACLILLSFDVNVGETM</sequence>
<dbReference type="PANTHER" id="PTHR43941:SF4">
    <property type="entry name" value="AH_BAR DOMAIN SUPERFAMILY PROTEIN"/>
    <property type="match status" value="1"/>
</dbReference>
<accession>A0A9K3H8M9</accession>
<evidence type="ECO:0000256" key="1">
    <source>
        <dbReference type="SAM" id="Coils"/>
    </source>
</evidence>